<name>A0A495QVX1_9EURY</name>
<organism evidence="1 2">
    <name type="scientific">Haloarcula quadrata</name>
    <dbReference type="NCBI Taxonomy" id="182779"/>
    <lineage>
        <taxon>Archaea</taxon>
        <taxon>Methanobacteriati</taxon>
        <taxon>Methanobacteriota</taxon>
        <taxon>Stenosarchaea group</taxon>
        <taxon>Halobacteria</taxon>
        <taxon>Halobacteriales</taxon>
        <taxon>Haloarculaceae</taxon>
        <taxon>Haloarcula</taxon>
    </lineage>
</organism>
<dbReference type="AlphaFoldDB" id="A0A495QVX1"/>
<reference evidence="1 2" key="1">
    <citation type="submission" date="2018-10" db="EMBL/GenBank/DDBJ databases">
        <title>Genomic Encyclopedia of Archaeal and Bacterial Type Strains, Phase II (KMG-II): from individual species to whole genera.</title>
        <authorList>
            <person name="Goeker M."/>
        </authorList>
    </citation>
    <scope>NUCLEOTIDE SEQUENCE [LARGE SCALE GENOMIC DNA]</scope>
    <source>
        <strain evidence="1 2">DSM 11927</strain>
    </source>
</reference>
<evidence type="ECO:0000313" key="2">
    <source>
        <dbReference type="Proteomes" id="UP000268233"/>
    </source>
</evidence>
<dbReference type="Proteomes" id="UP000268233">
    <property type="component" value="Unassembled WGS sequence"/>
</dbReference>
<accession>A0A495QVX1</accession>
<dbReference type="EMBL" id="RBWW01000002">
    <property type="protein sequence ID" value="RKS78186.1"/>
    <property type="molecule type" value="Genomic_DNA"/>
</dbReference>
<proteinExistence type="predicted"/>
<gene>
    <name evidence="1" type="ORF">BDK61_3841</name>
</gene>
<evidence type="ECO:0000313" key="1">
    <source>
        <dbReference type="EMBL" id="RKS78186.1"/>
    </source>
</evidence>
<keyword evidence="2" id="KW-1185">Reference proteome</keyword>
<comment type="caution">
    <text evidence="1">The sequence shown here is derived from an EMBL/GenBank/DDBJ whole genome shotgun (WGS) entry which is preliminary data.</text>
</comment>
<sequence>MQSNSLRDTGANNTLKFIECIVKNIAIYQQLPLLNPVMKTRPQIGHVVNSERTAKP</sequence>
<protein>
    <submittedName>
        <fullName evidence="1">Uncharacterized protein</fullName>
    </submittedName>
</protein>